<protein>
    <submittedName>
        <fullName evidence="1">Uncharacterized protein</fullName>
    </submittedName>
</protein>
<name>A0A9N9MS61_9CUCU</name>
<accession>A0A9N9MS61</accession>
<dbReference type="OrthoDB" id="6782145at2759"/>
<dbReference type="Proteomes" id="UP001152799">
    <property type="component" value="Chromosome 4"/>
</dbReference>
<organism evidence="1 2">
    <name type="scientific">Ceutorhynchus assimilis</name>
    <name type="common">cabbage seed weevil</name>
    <dbReference type="NCBI Taxonomy" id="467358"/>
    <lineage>
        <taxon>Eukaryota</taxon>
        <taxon>Metazoa</taxon>
        <taxon>Ecdysozoa</taxon>
        <taxon>Arthropoda</taxon>
        <taxon>Hexapoda</taxon>
        <taxon>Insecta</taxon>
        <taxon>Pterygota</taxon>
        <taxon>Neoptera</taxon>
        <taxon>Endopterygota</taxon>
        <taxon>Coleoptera</taxon>
        <taxon>Polyphaga</taxon>
        <taxon>Cucujiformia</taxon>
        <taxon>Curculionidae</taxon>
        <taxon>Ceutorhynchinae</taxon>
        <taxon>Ceutorhynchus</taxon>
    </lineage>
</organism>
<proteinExistence type="predicted"/>
<dbReference type="AlphaFoldDB" id="A0A9N9MS61"/>
<dbReference type="EMBL" id="OU892280">
    <property type="protein sequence ID" value="CAG9767973.1"/>
    <property type="molecule type" value="Genomic_DNA"/>
</dbReference>
<evidence type="ECO:0000313" key="1">
    <source>
        <dbReference type="EMBL" id="CAG9767973.1"/>
    </source>
</evidence>
<gene>
    <name evidence="1" type="ORF">CEUTPL_LOCUS8525</name>
</gene>
<evidence type="ECO:0000313" key="2">
    <source>
        <dbReference type="Proteomes" id="UP001152799"/>
    </source>
</evidence>
<sequence length="162" mass="18151">MQIAFQKHVQSMIKVMEVVGNPFEEDSQDLLLADEELLITKGDDVLRKPPLLDTSAMVPCNHEEADTRYMLHAAHAAHNGDKKIRICTVDPDVIVLNEETEIWVAFGSGKTFRFLAAHEMAWALGPEKAQALLMFHADGLRHGLLLRRTWKEDSMASVDSAT</sequence>
<keyword evidence="2" id="KW-1185">Reference proteome</keyword>
<reference evidence="1" key="1">
    <citation type="submission" date="2022-01" db="EMBL/GenBank/DDBJ databases">
        <authorList>
            <person name="King R."/>
        </authorList>
    </citation>
    <scope>NUCLEOTIDE SEQUENCE</scope>
</reference>